<evidence type="ECO:0000259" key="24">
    <source>
        <dbReference type="PROSITE" id="PS50927"/>
    </source>
</evidence>
<dbReference type="InterPro" id="IPR051343">
    <property type="entry name" value="G-type_lectin_kinases/EP1-like"/>
</dbReference>
<evidence type="ECO:0000313" key="27">
    <source>
        <dbReference type="Proteomes" id="UP001314170"/>
    </source>
</evidence>
<evidence type="ECO:0000256" key="13">
    <source>
        <dbReference type="ARBA" id="ARBA00023157"/>
    </source>
</evidence>
<evidence type="ECO:0000256" key="12">
    <source>
        <dbReference type="ARBA" id="ARBA00023136"/>
    </source>
</evidence>
<keyword evidence="15" id="KW-0325">Glycoprotein</keyword>
<keyword evidence="10 19" id="KW-0067">ATP-binding</keyword>
<comment type="caution">
    <text evidence="18">Lacks conserved residue(s) required for the propagation of feature annotation.</text>
</comment>
<keyword evidence="12 20" id="KW-0472">Membrane</keyword>
<keyword evidence="6 20" id="KW-0812">Transmembrane</keyword>
<organism evidence="25 27">
    <name type="scientific">Dovyalis caffra</name>
    <dbReference type="NCBI Taxonomy" id="77055"/>
    <lineage>
        <taxon>Eukaryota</taxon>
        <taxon>Viridiplantae</taxon>
        <taxon>Streptophyta</taxon>
        <taxon>Embryophyta</taxon>
        <taxon>Tracheophyta</taxon>
        <taxon>Spermatophyta</taxon>
        <taxon>Magnoliopsida</taxon>
        <taxon>eudicotyledons</taxon>
        <taxon>Gunneridae</taxon>
        <taxon>Pentapetalae</taxon>
        <taxon>rosids</taxon>
        <taxon>fabids</taxon>
        <taxon>Malpighiales</taxon>
        <taxon>Salicaceae</taxon>
        <taxon>Flacourtieae</taxon>
        <taxon>Dovyalis</taxon>
    </lineage>
</organism>
<dbReference type="AlphaFoldDB" id="A0AAV1RRC4"/>
<feature type="transmembrane region" description="Helical" evidence="20">
    <location>
        <begin position="1009"/>
        <end position="1038"/>
    </location>
</feature>
<dbReference type="PROSITE" id="PS50011">
    <property type="entry name" value="PROTEIN_KINASE_DOM"/>
    <property type="match status" value="1"/>
</dbReference>
<dbReference type="GO" id="GO:0004674">
    <property type="term" value="F:protein serine/threonine kinase activity"/>
    <property type="evidence" value="ECO:0007669"/>
    <property type="project" value="UniProtKB-KW"/>
</dbReference>
<feature type="transmembrane region" description="Helical" evidence="20">
    <location>
        <begin position="432"/>
        <end position="458"/>
    </location>
</feature>
<comment type="catalytic activity">
    <reaction evidence="16">
        <text>L-threonyl-[protein] + ATP = O-phospho-L-threonyl-[protein] + ADP + H(+)</text>
        <dbReference type="Rhea" id="RHEA:46608"/>
        <dbReference type="Rhea" id="RHEA-COMP:11060"/>
        <dbReference type="Rhea" id="RHEA-COMP:11605"/>
        <dbReference type="ChEBI" id="CHEBI:15378"/>
        <dbReference type="ChEBI" id="CHEBI:30013"/>
        <dbReference type="ChEBI" id="CHEBI:30616"/>
        <dbReference type="ChEBI" id="CHEBI:61977"/>
        <dbReference type="ChEBI" id="CHEBI:456216"/>
        <dbReference type="EC" id="2.7.11.1"/>
    </reaction>
</comment>
<dbReference type="GO" id="GO:0005524">
    <property type="term" value="F:ATP binding"/>
    <property type="evidence" value="ECO:0007669"/>
    <property type="project" value="UniProtKB-UniRule"/>
</dbReference>
<reference evidence="25 27" key="1">
    <citation type="submission" date="2024-01" db="EMBL/GenBank/DDBJ databases">
        <authorList>
            <person name="Waweru B."/>
        </authorList>
    </citation>
    <scope>NUCLEOTIDE SEQUENCE [LARGE SCALE GENOMIC DNA]</scope>
</reference>
<dbReference type="PROSITE" id="PS50026">
    <property type="entry name" value="EGF_3"/>
    <property type="match status" value="1"/>
</dbReference>
<dbReference type="EMBL" id="CAWUPB010001157">
    <property type="protein sequence ID" value="CAK7339245.1"/>
    <property type="molecule type" value="Genomic_DNA"/>
</dbReference>
<dbReference type="PANTHER" id="PTHR47976:SF47">
    <property type="entry name" value="RECEPTOR-LIKE SERINE_THREONINE-PROTEIN KINASE"/>
    <property type="match status" value="1"/>
</dbReference>
<dbReference type="FunFam" id="2.90.10.10:FF:000013">
    <property type="entry name" value="G-type lectin S-receptor-like serine/threonine-protein kinase LECRK1"/>
    <property type="match status" value="1"/>
</dbReference>
<evidence type="ECO:0000256" key="15">
    <source>
        <dbReference type="ARBA" id="ARBA00023180"/>
    </source>
</evidence>
<dbReference type="InterPro" id="IPR000719">
    <property type="entry name" value="Prot_kinase_dom"/>
</dbReference>
<dbReference type="EMBL" id="CAWUPB010001157">
    <property type="protein sequence ID" value="CAK7339241.1"/>
    <property type="molecule type" value="Genomic_DNA"/>
</dbReference>
<gene>
    <name evidence="25" type="ORF">DCAF_LOCUS14291</name>
    <name evidence="26" type="ORF">DCAF_LOCUS14295</name>
</gene>
<dbReference type="CDD" id="cd00028">
    <property type="entry name" value="B_lectin"/>
    <property type="match status" value="1"/>
</dbReference>
<keyword evidence="13" id="KW-1015">Disulfide bond</keyword>
<keyword evidence="3" id="KW-0723">Serine/threonine-protein kinase</keyword>
<dbReference type="PROSITE" id="PS50927">
    <property type="entry name" value="BULB_LECTIN"/>
    <property type="match status" value="2"/>
</dbReference>
<evidence type="ECO:0000313" key="26">
    <source>
        <dbReference type="EMBL" id="CAK7339245.1"/>
    </source>
</evidence>
<evidence type="ECO:0000256" key="3">
    <source>
        <dbReference type="ARBA" id="ARBA00022527"/>
    </source>
</evidence>
<keyword evidence="7 21" id="KW-0732">Signal</keyword>
<evidence type="ECO:0000256" key="18">
    <source>
        <dbReference type="PROSITE-ProRule" id="PRU00076"/>
    </source>
</evidence>
<keyword evidence="11 20" id="KW-1133">Transmembrane helix</keyword>
<dbReference type="InterPro" id="IPR001245">
    <property type="entry name" value="Ser-Thr/Tyr_kinase_cat_dom"/>
</dbReference>
<comment type="caution">
    <text evidence="25">The sequence shown here is derived from an EMBL/GenBank/DDBJ whole genome shotgun (WGS) entry which is preliminary data.</text>
</comment>
<comment type="subcellular location">
    <subcellularLocation>
        <location evidence="1">Membrane</location>
        <topology evidence="1">Single-pass type I membrane protein</topology>
    </subcellularLocation>
</comment>
<dbReference type="InterPro" id="IPR000742">
    <property type="entry name" value="EGF"/>
</dbReference>
<keyword evidence="27" id="KW-1185">Reference proteome</keyword>
<evidence type="ECO:0000256" key="17">
    <source>
        <dbReference type="ARBA" id="ARBA00048679"/>
    </source>
</evidence>
<evidence type="ECO:0000256" key="19">
    <source>
        <dbReference type="PROSITE-ProRule" id="PRU10141"/>
    </source>
</evidence>
<feature type="signal peptide" evidence="21">
    <location>
        <begin position="1"/>
        <end position="23"/>
    </location>
</feature>
<keyword evidence="5" id="KW-0808">Transferase</keyword>
<dbReference type="PANTHER" id="PTHR47976">
    <property type="entry name" value="G-TYPE LECTIN S-RECEPTOR-LIKE SERINE/THREONINE-PROTEIN KINASE SD2-5"/>
    <property type="match status" value="1"/>
</dbReference>
<evidence type="ECO:0000256" key="9">
    <source>
        <dbReference type="ARBA" id="ARBA00022777"/>
    </source>
</evidence>
<feature type="domain" description="Protein kinase" evidence="22">
    <location>
        <begin position="493"/>
        <end position="782"/>
    </location>
</feature>
<comment type="catalytic activity">
    <reaction evidence="17">
        <text>L-seryl-[protein] + ATP = O-phospho-L-seryl-[protein] + ADP + H(+)</text>
        <dbReference type="Rhea" id="RHEA:17989"/>
        <dbReference type="Rhea" id="RHEA-COMP:9863"/>
        <dbReference type="Rhea" id="RHEA-COMP:11604"/>
        <dbReference type="ChEBI" id="CHEBI:15378"/>
        <dbReference type="ChEBI" id="CHEBI:29999"/>
        <dbReference type="ChEBI" id="CHEBI:30616"/>
        <dbReference type="ChEBI" id="CHEBI:83421"/>
        <dbReference type="ChEBI" id="CHEBI:456216"/>
        <dbReference type="EC" id="2.7.11.1"/>
    </reaction>
</comment>
<dbReference type="Gene3D" id="2.90.10.10">
    <property type="entry name" value="Bulb-type lectin domain"/>
    <property type="match status" value="4"/>
</dbReference>
<evidence type="ECO:0000256" key="5">
    <source>
        <dbReference type="ARBA" id="ARBA00022679"/>
    </source>
</evidence>
<dbReference type="Proteomes" id="UP001314170">
    <property type="component" value="Unassembled WGS sequence"/>
</dbReference>
<feature type="domain" description="Bulb-type lectin" evidence="24">
    <location>
        <begin position="26"/>
        <end position="148"/>
    </location>
</feature>
<keyword evidence="4 18" id="KW-0245">EGF-like domain</keyword>
<dbReference type="InterPro" id="IPR011009">
    <property type="entry name" value="Kinase-like_dom_sf"/>
</dbReference>
<sequence>MDFSLPHSFCFFLLLLLPFSTDGQTYRNITLGSSLTAANDNSSWTSPSGDFAFGFQQIGDDGFLLAIWFNKIPERTIVWSANRNDLVQRGSRVQLTTDGQLVLDDQSGTQIWSTINSGGIAASYAAMLDTGNFVLASQSAANLWQSFEEPTDTMLPTQTLSQGRELIAPYLEKNYSDGRYMFALQPDGNLSLYTTRYPSTVSNFAYWSTQSSIARNGTVINTVFSIQVSMQGFYQRATLDYDGVFRHYVYPKTAASSSRNGDMAWTTSSFVPSNICTAIQGQVGSGACGYNSVCRLGEDQRPRCECPPGYTFVDPNDLRKGCKTNFVSQDCDQPSQGTDGFELEVMPNANWPFNDYEFFGSVSEDWCRQACLSDCYCAVVIFNPAGQCWKKRIPLSNGMIDPDTYGTKALIKVRKGNSTAGSCAKKNDRSTLIITGSVLLGNSVFLNVISLLGIYVFFSRMNRQKAKMILPHNVLPDVNLVSFTYNELETATGGFKEELGSGASGIVYKGLLDNEDTPLVAVKKLYKMIREGEQEFRTEVKVIGRTNHKNLVQLLGFCEEGQQRLLVYEYMSNGSLKKFELDAMEEDQIVLADWAYDCFKEEKLDLLVLEDEEAMEDMRRVESFVMIAIWCIQEDPSLRPGMKKVLQMLEEAVQTYKNISLGSSLTAANDNSSWTSPSGDFAFGFQQVGDAGFLLAIWFNKIPERTIVWSANRNDLLQMGSRVQLTTDGGNGVGYAAMLDTGNFVPASQAAVNLGQSFDRSTDTMLPTQNLSIGGELIAPYLEKNYSDGRFKFVLQPDGNLLLYTTNYPSTINNFSYWSTQSSIGSGYQVIFNQSGYMYLISNNGSIVNSVFSDSVSIQDFYQRATLDYDGVFRHYVYPKTSASSSRNWTMAWNTLSFVPINICLSIEGDGDAGNGGCGYKSSCKLGEDRRPSCQCPSGHTFFNPNDERKRCSKQNFFCTGLNGSCWKKIIPLSNRGIDRSSGGKAMIKVSKGNSTAGSNSKKKDQSTLITAGSVLLGSSVFLNVLSLLGIYVLFFGLNEQKQKMIQQPNAMQDIMNPNFELDVMEEDQIVLADWAYDCFKERKLDLLVEQDEAASEDMDRVDRFVMVAIWCIQEDPSLRPGTKEVVQTLEGVVQVPIPPDPASIISSI</sequence>
<evidence type="ECO:0000256" key="21">
    <source>
        <dbReference type="SAM" id="SignalP"/>
    </source>
</evidence>
<proteinExistence type="predicted"/>
<dbReference type="FunFam" id="3.30.200.20:FF:000059">
    <property type="entry name" value="S-receptor-like serine/threonine-protein kinase"/>
    <property type="match status" value="1"/>
</dbReference>
<dbReference type="Pfam" id="PF07714">
    <property type="entry name" value="PK_Tyr_Ser-Thr"/>
    <property type="match status" value="1"/>
</dbReference>
<evidence type="ECO:0000256" key="14">
    <source>
        <dbReference type="ARBA" id="ARBA00023170"/>
    </source>
</evidence>
<evidence type="ECO:0000256" key="10">
    <source>
        <dbReference type="ARBA" id="ARBA00022840"/>
    </source>
</evidence>
<dbReference type="InterPro" id="IPR036426">
    <property type="entry name" value="Bulb-type_lectin_dom_sf"/>
</dbReference>
<dbReference type="InterPro" id="IPR001480">
    <property type="entry name" value="Bulb-type_lectin_dom"/>
</dbReference>
<dbReference type="SUPFAM" id="SSF56112">
    <property type="entry name" value="Protein kinase-like (PK-like)"/>
    <property type="match status" value="1"/>
</dbReference>
<evidence type="ECO:0000256" key="1">
    <source>
        <dbReference type="ARBA" id="ARBA00004479"/>
    </source>
</evidence>
<evidence type="ECO:0000256" key="16">
    <source>
        <dbReference type="ARBA" id="ARBA00047899"/>
    </source>
</evidence>
<evidence type="ECO:0000313" key="25">
    <source>
        <dbReference type="EMBL" id="CAK7339241.1"/>
    </source>
</evidence>
<dbReference type="FunFam" id="2.90.10.10:FF:000024">
    <property type="entry name" value="Uncharacterized protein"/>
    <property type="match status" value="1"/>
</dbReference>
<dbReference type="InterPro" id="IPR017441">
    <property type="entry name" value="Protein_kinase_ATP_BS"/>
</dbReference>
<evidence type="ECO:0000256" key="6">
    <source>
        <dbReference type="ARBA" id="ARBA00022692"/>
    </source>
</evidence>
<accession>A0AAV1RRC4</accession>
<name>A0AAV1RRC4_9ROSI</name>
<evidence type="ECO:0000256" key="7">
    <source>
        <dbReference type="ARBA" id="ARBA00022729"/>
    </source>
</evidence>
<evidence type="ECO:0000256" key="11">
    <source>
        <dbReference type="ARBA" id="ARBA00022989"/>
    </source>
</evidence>
<feature type="domain" description="EGF-like" evidence="23">
    <location>
        <begin position="272"/>
        <end position="316"/>
    </location>
</feature>
<feature type="binding site" evidence="19">
    <location>
        <position position="524"/>
    </location>
    <ligand>
        <name>ATP</name>
        <dbReference type="ChEBI" id="CHEBI:30616"/>
    </ligand>
</feature>
<evidence type="ECO:0000256" key="4">
    <source>
        <dbReference type="ARBA" id="ARBA00022536"/>
    </source>
</evidence>
<dbReference type="Gene3D" id="3.30.200.20">
    <property type="entry name" value="Phosphorylase Kinase, domain 1"/>
    <property type="match status" value="1"/>
</dbReference>
<dbReference type="CDD" id="cd01098">
    <property type="entry name" value="PAN_AP_plant"/>
    <property type="match status" value="1"/>
</dbReference>
<evidence type="ECO:0000256" key="8">
    <source>
        <dbReference type="ARBA" id="ARBA00022741"/>
    </source>
</evidence>
<protein>
    <recommendedName>
        <fullName evidence="2">non-specific serine/threonine protein kinase</fullName>
        <ecNumber evidence="2">2.7.11.1</ecNumber>
    </recommendedName>
</protein>
<evidence type="ECO:0000256" key="20">
    <source>
        <dbReference type="SAM" id="Phobius"/>
    </source>
</evidence>
<keyword evidence="14" id="KW-0675">Receptor</keyword>
<dbReference type="SMART" id="SM00108">
    <property type="entry name" value="B_lectin"/>
    <property type="match status" value="2"/>
</dbReference>
<dbReference type="EC" id="2.7.11.1" evidence="2"/>
<evidence type="ECO:0000259" key="23">
    <source>
        <dbReference type="PROSITE" id="PS50026"/>
    </source>
</evidence>
<keyword evidence="8 19" id="KW-0547">Nucleotide-binding</keyword>
<dbReference type="Pfam" id="PF01453">
    <property type="entry name" value="B_lectin"/>
    <property type="match status" value="1"/>
</dbReference>
<dbReference type="PROSITE" id="PS00107">
    <property type="entry name" value="PROTEIN_KINASE_ATP"/>
    <property type="match status" value="1"/>
</dbReference>
<feature type="domain" description="Bulb-type lectin" evidence="24">
    <location>
        <begin position="650"/>
        <end position="816"/>
    </location>
</feature>
<dbReference type="SUPFAM" id="SSF51110">
    <property type="entry name" value="alpha-D-mannose-specific plant lectins"/>
    <property type="match status" value="3"/>
</dbReference>
<dbReference type="GO" id="GO:0016020">
    <property type="term" value="C:membrane"/>
    <property type="evidence" value="ECO:0007669"/>
    <property type="project" value="UniProtKB-SubCell"/>
</dbReference>
<feature type="chain" id="PRO_5044714078" description="non-specific serine/threonine protein kinase" evidence="21">
    <location>
        <begin position="24"/>
        <end position="1149"/>
    </location>
</feature>
<evidence type="ECO:0000256" key="2">
    <source>
        <dbReference type="ARBA" id="ARBA00012513"/>
    </source>
</evidence>
<evidence type="ECO:0000259" key="22">
    <source>
        <dbReference type="PROSITE" id="PS50011"/>
    </source>
</evidence>
<dbReference type="Gene3D" id="1.10.510.10">
    <property type="entry name" value="Transferase(Phosphotransferase) domain 1"/>
    <property type="match status" value="2"/>
</dbReference>
<keyword evidence="9" id="KW-0418">Kinase</keyword>